<proteinExistence type="predicted"/>
<dbReference type="OMA" id="HEAFYEV"/>
<evidence type="ECO:0000313" key="1">
    <source>
        <dbReference type="EMBL" id="EAS27584.3"/>
    </source>
</evidence>
<dbReference type="AlphaFoldDB" id="J3K101"/>
<organism evidence="1 2">
    <name type="scientific">Coccidioides immitis (strain RS)</name>
    <name type="common">Valley fever fungus</name>
    <dbReference type="NCBI Taxonomy" id="246410"/>
    <lineage>
        <taxon>Eukaryota</taxon>
        <taxon>Fungi</taxon>
        <taxon>Dikarya</taxon>
        <taxon>Ascomycota</taxon>
        <taxon>Pezizomycotina</taxon>
        <taxon>Eurotiomycetes</taxon>
        <taxon>Eurotiomycetidae</taxon>
        <taxon>Onygenales</taxon>
        <taxon>Onygenaceae</taxon>
        <taxon>Coccidioides</taxon>
    </lineage>
</organism>
<accession>J3K101</accession>
<dbReference type="RefSeq" id="XP_001239167.2">
    <property type="nucleotide sequence ID" value="XM_001239166.2"/>
</dbReference>
<dbReference type="EMBL" id="GG704915">
    <property type="protein sequence ID" value="EAS27584.3"/>
    <property type="molecule type" value="Genomic_DNA"/>
</dbReference>
<gene>
    <name evidence="1" type="ORF">CIMG_10189</name>
</gene>
<reference evidence="2" key="2">
    <citation type="journal article" date="2010" name="Genome Res.">
        <title>Population genomic sequencing of Coccidioides fungi reveals recent hybridization and transposon control.</title>
        <authorList>
            <person name="Neafsey D.E."/>
            <person name="Barker B.M."/>
            <person name="Sharpton T.J."/>
            <person name="Stajich J.E."/>
            <person name="Park D.J."/>
            <person name="Whiston E."/>
            <person name="Hung C.-Y."/>
            <person name="McMahan C."/>
            <person name="White J."/>
            <person name="Sykes S."/>
            <person name="Heiman D."/>
            <person name="Young S."/>
            <person name="Zeng Q."/>
            <person name="Abouelleil A."/>
            <person name="Aftuck L."/>
            <person name="Bessette D."/>
            <person name="Brown A."/>
            <person name="FitzGerald M."/>
            <person name="Lui A."/>
            <person name="Macdonald J.P."/>
            <person name="Priest M."/>
            <person name="Orbach M.J."/>
            <person name="Galgiani J.N."/>
            <person name="Kirkland T.N."/>
            <person name="Cole G.T."/>
            <person name="Birren B.W."/>
            <person name="Henn M.R."/>
            <person name="Taylor J.W."/>
            <person name="Rounsley S.D."/>
        </authorList>
    </citation>
    <scope>GENOME REANNOTATION</scope>
    <source>
        <strain evidence="2">RS</strain>
    </source>
</reference>
<protein>
    <submittedName>
        <fullName evidence="1">Uncharacterized protein</fullName>
    </submittedName>
</protein>
<sequence length="172" mass="19715">MFVSSSRTTSALCCRWHQSPQRNTIINACSRPIEMVEPPYWLTNKSVDEMLSEEYDPLRKEFMAALAEEEIKVLKYITGVDSNMPRLSEVMEQAWTMGTFWYTLALSSPTGLFGLFYQHIQPLLSGGESEEFGEVMPFFWVKNVGEFVARKLSDKKQCDADLQLAFTESKQS</sequence>
<dbReference type="STRING" id="246410.J3K101"/>
<dbReference type="VEuPathDB" id="FungiDB:CIMG_10189"/>
<evidence type="ECO:0000313" key="2">
    <source>
        <dbReference type="Proteomes" id="UP000001261"/>
    </source>
</evidence>
<dbReference type="InParanoid" id="J3K101"/>
<reference evidence="2" key="1">
    <citation type="journal article" date="2009" name="Genome Res.">
        <title>Comparative genomic analyses of the human fungal pathogens Coccidioides and their relatives.</title>
        <authorList>
            <person name="Sharpton T.J."/>
            <person name="Stajich J.E."/>
            <person name="Rounsley S.D."/>
            <person name="Gardner M.J."/>
            <person name="Wortman J.R."/>
            <person name="Jordar V.S."/>
            <person name="Maiti R."/>
            <person name="Kodira C.D."/>
            <person name="Neafsey D.E."/>
            <person name="Zeng Q."/>
            <person name="Hung C.-Y."/>
            <person name="McMahan C."/>
            <person name="Muszewska A."/>
            <person name="Grynberg M."/>
            <person name="Mandel M.A."/>
            <person name="Kellner E.M."/>
            <person name="Barker B.M."/>
            <person name="Galgiani J.N."/>
            <person name="Orbach M.J."/>
            <person name="Kirkland T.N."/>
            <person name="Cole G.T."/>
            <person name="Henn M.R."/>
            <person name="Birren B.W."/>
            <person name="Taylor J.W."/>
        </authorList>
    </citation>
    <scope>NUCLEOTIDE SEQUENCE [LARGE SCALE GENOMIC DNA]</scope>
    <source>
        <strain evidence="2">RS</strain>
    </source>
</reference>
<dbReference type="GeneID" id="4558231"/>
<dbReference type="Proteomes" id="UP000001261">
    <property type="component" value="Unassembled WGS sequence"/>
</dbReference>
<dbReference type="KEGG" id="cim:CIMG_10189"/>
<name>J3K101_COCIM</name>
<keyword evidence="2" id="KW-1185">Reference proteome</keyword>
<dbReference type="OrthoDB" id="4177777at2759"/>